<comment type="function">
    <text evidence="8">3'-5' exoribonuclease that releases 5'-nucleoside monophosphates and is involved in maturation of structured RNAs.</text>
</comment>
<sequence length="883" mass="99222">MKQPSQSAPRASRAKATSTEPAAAAALISQDQIMRIFRDNPGKVLTYRQLSRRLGVTTKDQREVVFAHLRELREQKQLLLIQNDEYRLTDEAQEELATAPKGRRKGGKKGEADEETDAVAKPVAEPGELPSGKKLPRGGRVVESEFGQDPVVHRRREAGFDFADADDPQAPRRRRESGGDTIVGTVALATEKYAFVISEETENDVRVFTDRLRFAMQGDTVRLRLRGSRDGRPVGDVVEVLDRKRPEVVGRLQIRDHVAFVKADNRKMYFDVYVSQDDLNGAEHGDKVLVHVTEFPEDGSDRSPAGVVVRSFGQAGGNEAEINAIMAEFGLPFEFPAEVEADAQAMPATISEEEIGRRRDFRDITTFTIDPADAKDFDDALSIQQLENGHWEIGVHIADVTHYVRLDTALENEARSRATSVYLVDRVIPMLPEHLSNGLCSLRPNEDKLTFSAVFELDENGKLYSTWLGKTVIHSDRRFAYEDAQERIEGLESDYTQEVQLMNRIAKKLCAARFKQGAISFETQEVKFRLDEDGKPLGVYVKERKDAHKMIEEFMLLANRKVAEFVFKLKKTKPRFTMVYRVHDSPDPERLQNFALFAKKFGYHLELKDVQKLSTELNDLNVEVVGRPEQNVLQTLAIRTMAKATYTTDPRGHFGLAFEHYSHFTSPIRRYPDMMAHRLLEHYLDGGKNVEMEPIEEECKHSSEREKLAASAERASIKFKQVEFLQDHIGEQFTGVVSGLTEWGMYVEIAENKCEGMIRISDIPGDNFELDKDNYRLVGQGSKRIIQFGDELQVEVKAVNLLDRTIDFALVDDRPDDVKQREQQERRDNGGGRPPRGSSRGGKSGGGGGRSDGKNSSNSASGRSDSKGSKGGGGKSGGSKRRR</sequence>
<dbReference type="PANTHER" id="PTHR23355:SF9">
    <property type="entry name" value="DIS3-LIKE EXONUCLEASE 2"/>
    <property type="match status" value="1"/>
</dbReference>
<evidence type="ECO:0000256" key="1">
    <source>
        <dbReference type="ARBA" id="ARBA00001849"/>
    </source>
</evidence>
<keyword evidence="5 8" id="KW-0378">Hydrolase</keyword>
<dbReference type="HAMAP" id="MF_01895">
    <property type="entry name" value="RNase_R"/>
    <property type="match status" value="1"/>
</dbReference>
<keyword evidence="4 8" id="KW-0540">Nuclease</keyword>
<accession>A0ABX2PZM2</accession>
<dbReference type="InterPro" id="IPR011805">
    <property type="entry name" value="RNase_R"/>
</dbReference>
<dbReference type="SMART" id="SM00316">
    <property type="entry name" value="S1"/>
    <property type="match status" value="1"/>
</dbReference>
<feature type="region of interest" description="Disordered" evidence="9">
    <location>
        <begin position="93"/>
        <end position="179"/>
    </location>
</feature>
<reference evidence="11 12" key="1">
    <citation type="submission" date="2020-05" db="EMBL/GenBank/DDBJ databases">
        <title>Hymenobacter terrestris sp. nov. and Hymenobacter lapidiphilus sp. nov., isolated from regoliths in Antarctica.</title>
        <authorList>
            <person name="Sedlacek I."/>
            <person name="Pantucek R."/>
            <person name="Zeman M."/>
            <person name="Holochova P."/>
            <person name="Kralova S."/>
            <person name="Stankova E."/>
            <person name="Sedo O."/>
            <person name="Micenkova L."/>
            <person name="Svec P."/>
            <person name="Gupta V."/>
            <person name="Sood U."/>
            <person name="Korpole U.S."/>
            <person name="Lal R."/>
        </authorList>
    </citation>
    <scope>NUCLEOTIDE SEQUENCE [LARGE SCALE GENOMIC DNA]</scope>
    <source>
        <strain evidence="11 12">P5252</strain>
    </source>
</reference>
<gene>
    <name evidence="8 11" type="primary">rnr</name>
    <name evidence="11" type="ORF">HW556_01885</name>
</gene>
<dbReference type="Proteomes" id="UP000626554">
    <property type="component" value="Unassembled WGS sequence"/>
</dbReference>
<dbReference type="PROSITE" id="PS01175">
    <property type="entry name" value="RIBONUCLEASE_II"/>
    <property type="match status" value="1"/>
</dbReference>
<dbReference type="SMART" id="SM00955">
    <property type="entry name" value="RNB"/>
    <property type="match status" value="1"/>
</dbReference>
<evidence type="ECO:0000256" key="2">
    <source>
        <dbReference type="ARBA" id="ARBA00004496"/>
    </source>
</evidence>
<dbReference type="NCBIfam" id="TIGR00358">
    <property type="entry name" value="3_prime_RNase"/>
    <property type="match status" value="1"/>
</dbReference>
<dbReference type="EMBL" id="JABKAV010000003">
    <property type="protein sequence ID" value="NVO83621.1"/>
    <property type="molecule type" value="Genomic_DNA"/>
</dbReference>
<comment type="caution">
    <text evidence="11">The sequence shown here is derived from an EMBL/GenBank/DDBJ whole genome shotgun (WGS) entry which is preliminary data.</text>
</comment>
<dbReference type="InterPro" id="IPR050180">
    <property type="entry name" value="RNR_Ribonuclease"/>
</dbReference>
<dbReference type="InterPro" id="IPR001900">
    <property type="entry name" value="RNase_II/R"/>
</dbReference>
<evidence type="ECO:0000256" key="4">
    <source>
        <dbReference type="ARBA" id="ARBA00022722"/>
    </source>
</evidence>
<feature type="domain" description="S1 motif" evidence="10">
    <location>
        <begin position="730"/>
        <end position="811"/>
    </location>
</feature>
<comment type="catalytic activity">
    <reaction evidence="1 8">
        <text>Exonucleolytic cleavage in the 3'- to 5'-direction to yield nucleoside 5'-phosphates.</text>
        <dbReference type="EC" id="3.1.13.1"/>
    </reaction>
</comment>
<dbReference type="InterPro" id="IPR012340">
    <property type="entry name" value="NA-bd_OB-fold"/>
</dbReference>
<evidence type="ECO:0000256" key="6">
    <source>
        <dbReference type="ARBA" id="ARBA00022839"/>
    </source>
</evidence>
<evidence type="ECO:0000259" key="10">
    <source>
        <dbReference type="PROSITE" id="PS50126"/>
    </source>
</evidence>
<dbReference type="SUPFAM" id="SSF50249">
    <property type="entry name" value="Nucleic acid-binding proteins"/>
    <property type="match status" value="4"/>
</dbReference>
<feature type="compositionally biased region" description="Low complexity" evidence="9">
    <location>
        <begin position="854"/>
        <end position="863"/>
    </location>
</feature>
<dbReference type="InterPro" id="IPR004476">
    <property type="entry name" value="RNase_II/RNase_R"/>
</dbReference>
<evidence type="ECO:0000256" key="5">
    <source>
        <dbReference type="ARBA" id="ARBA00022801"/>
    </source>
</evidence>
<feature type="compositionally biased region" description="Polar residues" evidence="9">
    <location>
        <begin position="1"/>
        <end position="20"/>
    </location>
</feature>
<organism evidence="11 12">
    <name type="scientific">Hymenobacter terrestris</name>
    <dbReference type="NCBI Taxonomy" id="2748310"/>
    <lineage>
        <taxon>Bacteria</taxon>
        <taxon>Pseudomonadati</taxon>
        <taxon>Bacteroidota</taxon>
        <taxon>Cytophagia</taxon>
        <taxon>Cytophagales</taxon>
        <taxon>Hymenobacteraceae</taxon>
        <taxon>Hymenobacter</taxon>
    </lineage>
</organism>
<comment type="similarity">
    <text evidence="8">Belongs to the RNR ribonuclease family. RNase R subfamily.</text>
</comment>
<dbReference type="InterPro" id="IPR013223">
    <property type="entry name" value="RNase_B_OB_dom"/>
</dbReference>
<evidence type="ECO:0000256" key="8">
    <source>
        <dbReference type="HAMAP-Rule" id="MF_01895"/>
    </source>
</evidence>
<dbReference type="RefSeq" id="WP_176897451.1">
    <property type="nucleotide sequence ID" value="NZ_JABKAV010000003.1"/>
</dbReference>
<comment type="subcellular location">
    <subcellularLocation>
        <location evidence="2 8">Cytoplasm</location>
    </subcellularLocation>
</comment>
<dbReference type="Pfam" id="PF00773">
    <property type="entry name" value="RNB"/>
    <property type="match status" value="1"/>
</dbReference>
<dbReference type="CDD" id="cd04471">
    <property type="entry name" value="S1_RNase_R"/>
    <property type="match status" value="1"/>
</dbReference>
<dbReference type="Pfam" id="PF17876">
    <property type="entry name" value="CSD2"/>
    <property type="match status" value="1"/>
</dbReference>
<protein>
    <recommendedName>
        <fullName evidence="8">Ribonuclease R</fullName>
        <shortName evidence="8">RNase R</shortName>
        <ecNumber evidence="8">3.1.13.1</ecNumber>
    </recommendedName>
</protein>
<evidence type="ECO:0000256" key="7">
    <source>
        <dbReference type="ARBA" id="ARBA00022884"/>
    </source>
</evidence>
<keyword evidence="3 8" id="KW-0963">Cytoplasm</keyword>
<evidence type="ECO:0000313" key="11">
    <source>
        <dbReference type="EMBL" id="NVO83621.1"/>
    </source>
</evidence>
<dbReference type="Pfam" id="PF00575">
    <property type="entry name" value="S1"/>
    <property type="match status" value="1"/>
</dbReference>
<feature type="compositionally biased region" description="Gly residues" evidence="9">
    <location>
        <begin position="831"/>
        <end position="850"/>
    </location>
</feature>
<keyword evidence="12" id="KW-1185">Reference proteome</keyword>
<dbReference type="InterPro" id="IPR040476">
    <property type="entry name" value="CSD2"/>
</dbReference>
<feature type="compositionally biased region" description="Basic and acidic residues" evidence="9">
    <location>
        <begin position="814"/>
        <end position="830"/>
    </location>
</feature>
<dbReference type="PROSITE" id="PS50126">
    <property type="entry name" value="S1"/>
    <property type="match status" value="1"/>
</dbReference>
<dbReference type="InterPro" id="IPR003029">
    <property type="entry name" value="S1_domain"/>
</dbReference>
<dbReference type="NCBIfam" id="TIGR02063">
    <property type="entry name" value="RNase_R"/>
    <property type="match status" value="1"/>
</dbReference>
<evidence type="ECO:0000256" key="3">
    <source>
        <dbReference type="ARBA" id="ARBA00022490"/>
    </source>
</evidence>
<dbReference type="EC" id="3.1.13.1" evidence="8"/>
<keyword evidence="7 8" id="KW-0694">RNA-binding</keyword>
<name>A0ABX2PZM2_9BACT</name>
<evidence type="ECO:0000256" key="9">
    <source>
        <dbReference type="SAM" id="MobiDB-lite"/>
    </source>
</evidence>
<dbReference type="PANTHER" id="PTHR23355">
    <property type="entry name" value="RIBONUCLEASE"/>
    <property type="match status" value="1"/>
</dbReference>
<dbReference type="InterPro" id="IPR022966">
    <property type="entry name" value="RNase_II/R_CS"/>
</dbReference>
<dbReference type="Pfam" id="PF08206">
    <property type="entry name" value="OB_RNB"/>
    <property type="match status" value="1"/>
</dbReference>
<proteinExistence type="inferred from homology"/>
<feature type="region of interest" description="Disordered" evidence="9">
    <location>
        <begin position="814"/>
        <end position="883"/>
    </location>
</feature>
<evidence type="ECO:0000313" key="12">
    <source>
        <dbReference type="Proteomes" id="UP000626554"/>
    </source>
</evidence>
<feature type="region of interest" description="Disordered" evidence="9">
    <location>
        <begin position="1"/>
        <end position="23"/>
    </location>
</feature>
<dbReference type="Gene3D" id="2.40.50.140">
    <property type="entry name" value="Nucleic acid-binding proteins"/>
    <property type="match status" value="3"/>
</dbReference>
<keyword evidence="6 8" id="KW-0269">Exonuclease</keyword>